<protein>
    <submittedName>
        <fullName evidence="1">Uncharacterized protein</fullName>
    </submittedName>
</protein>
<dbReference type="GeneID" id="3503378"/>
<keyword evidence="2" id="KW-1185">Reference proteome</keyword>
<evidence type="ECO:0000313" key="2">
    <source>
        <dbReference type="Proteomes" id="UP000001949"/>
    </source>
</evidence>
<dbReference type="InParanoid" id="Q4N8J4"/>
<name>Q4N8J4_THEPA</name>
<organism evidence="1 2">
    <name type="scientific">Theileria parva</name>
    <name type="common">East coast fever infection agent</name>
    <dbReference type="NCBI Taxonomy" id="5875"/>
    <lineage>
        <taxon>Eukaryota</taxon>
        <taxon>Sar</taxon>
        <taxon>Alveolata</taxon>
        <taxon>Apicomplexa</taxon>
        <taxon>Aconoidasida</taxon>
        <taxon>Piroplasmida</taxon>
        <taxon>Theileriidae</taxon>
        <taxon>Theileria</taxon>
    </lineage>
</organism>
<sequence>MLVSDKSAVSAKAVDLAEESLHCKTNSLEISFPEKVQQSTKIIHSIL</sequence>
<reference evidence="1 2" key="1">
    <citation type="journal article" date="2005" name="Science">
        <title>Genome sequence of Theileria parva, a bovine pathogen that transforms lymphocytes.</title>
        <authorList>
            <person name="Gardner M.J."/>
            <person name="Bishop R."/>
            <person name="Shah T."/>
            <person name="de Villiers E.P."/>
            <person name="Carlton J.M."/>
            <person name="Hall N."/>
            <person name="Ren Q."/>
            <person name="Paulsen I.T."/>
            <person name="Pain A."/>
            <person name="Berriman M."/>
            <person name="Wilson R.J.M."/>
            <person name="Sato S."/>
            <person name="Ralph S.A."/>
            <person name="Mann D.J."/>
            <person name="Xiong Z."/>
            <person name="Shallom S.J."/>
            <person name="Weidman J."/>
            <person name="Jiang L."/>
            <person name="Lynn J."/>
            <person name="Weaver B."/>
            <person name="Shoaibi A."/>
            <person name="Domingo A.R."/>
            <person name="Wasawo D."/>
            <person name="Crabtree J."/>
            <person name="Wortman J.R."/>
            <person name="Haas B."/>
            <person name="Angiuoli S.V."/>
            <person name="Creasy T.H."/>
            <person name="Lu C."/>
            <person name="Suh B."/>
            <person name="Silva J.C."/>
            <person name="Utterback T.R."/>
            <person name="Feldblyum T.V."/>
            <person name="Pertea M."/>
            <person name="Allen J."/>
            <person name="Nierman W.C."/>
            <person name="Taracha E.L.N."/>
            <person name="Salzberg S.L."/>
            <person name="White O.R."/>
            <person name="Fitzhugh H.A."/>
            <person name="Morzaria S."/>
            <person name="Venter J.C."/>
            <person name="Fraser C.M."/>
            <person name="Nene V."/>
        </authorList>
    </citation>
    <scope>NUCLEOTIDE SEQUENCE [LARGE SCALE GENOMIC DNA]</scope>
    <source>
        <strain evidence="1 2">Muguga</strain>
    </source>
</reference>
<dbReference type="KEGG" id="tpv:TP01_0477"/>
<dbReference type="VEuPathDB" id="PiroplasmaDB:TpMuguga_01g00477"/>
<dbReference type="EMBL" id="AAGK01000001">
    <property type="protein sequence ID" value="EAN33714.1"/>
    <property type="molecule type" value="Genomic_DNA"/>
</dbReference>
<proteinExistence type="predicted"/>
<evidence type="ECO:0000313" key="1">
    <source>
        <dbReference type="EMBL" id="EAN33714.1"/>
    </source>
</evidence>
<comment type="caution">
    <text evidence="1">The sequence shown here is derived from an EMBL/GenBank/DDBJ whole genome shotgun (WGS) entry which is preliminary data.</text>
</comment>
<dbReference type="Proteomes" id="UP000001949">
    <property type="component" value="Unassembled WGS sequence"/>
</dbReference>
<gene>
    <name evidence="1" type="ordered locus">TP01_0477</name>
</gene>
<dbReference type="RefSeq" id="XP_765997.1">
    <property type="nucleotide sequence ID" value="XM_760904.1"/>
</dbReference>
<accession>Q4N8J4</accession>
<dbReference type="AlphaFoldDB" id="Q4N8J4"/>